<evidence type="ECO:0000256" key="1">
    <source>
        <dbReference type="SAM" id="MobiDB-lite"/>
    </source>
</evidence>
<evidence type="ECO:0000259" key="3">
    <source>
        <dbReference type="Pfam" id="PF20416"/>
    </source>
</evidence>
<dbReference type="Pfam" id="PF07539">
    <property type="entry name" value="UTP20_N"/>
    <property type="match status" value="1"/>
</dbReference>
<dbReference type="Pfam" id="PF20416">
    <property type="entry name" value="UTP20"/>
    <property type="match status" value="1"/>
</dbReference>
<feature type="domain" description="U3 small nucleolar RNA-associated protein 20" evidence="3">
    <location>
        <begin position="1076"/>
        <end position="1299"/>
    </location>
</feature>
<feature type="region of interest" description="Disordered" evidence="1">
    <location>
        <begin position="1974"/>
        <end position="1993"/>
    </location>
</feature>
<dbReference type="InterPro" id="IPR011989">
    <property type="entry name" value="ARM-like"/>
</dbReference>
<dbReference type="GO" id="GO:0030686">
    <property type="term" value="C:90S preribosome"/>
    <property type="evidence" value="ECO:0007669"/>
    <property type="project" value="TreeGrafter"/>
</dbReference>
<dbReference type="OrthoDB" id="360653at2759"/>
<dbReference type="InterPro" id="IPR016024">
    <property type="entry name" value="ARM-type_fold"/>
</dbReference>
<evidence type="ECO:0000313" key="5">
    <source>
        <dbReference type="EMBL" id="TFK95759.1"/>
    </source>
</evidence>
<name>A0A5C3Q401_9AGAR</name>
<dbReference type="Pfam" id="PF23099">
    <property type="entry name" value="UTP20_C"/>
    <property type="match status" value="1"/>
</dbReference>
<dbReference type="Gene3D" id="1.25.10.10">
    <property type="entry name" value="Leucine-rich Repeat Variant"/>
    <property type="match status" value="3"/>
</dbReference>
<protein>
    <submittedName>
        <fullName evidence="5">Armadillo-type protein</fullName>
    </submittedName>
</protein>
<dbReference type="PANTHER" id="PTHR17695:SF11">
    <property type="entry name" value="SMALL SUBUNIT PROCESSOME COMPONENT 20 HOMOLOG"/>
    <property type="match status" value="1"/>
</dbReference>
<dbReference type="GO" id="GO:0032040">
    <property type="term" value="C:small-subunit processome"/>
    <property type="evidence" value="ECO:0007669"/>
    <property type="project" value="TreeGrafter"/>
</dbReference>
<feature type="domain" description="U3 small nucleolar RNA-associated protein 20 N-terminal" evidence="2">
    <location>
        <begin position="240"/>
        <end position="865"/>
    </location>
</feature>
<proteinExistence type="predicted"/>
<dbReference type="PANTHER" id="PTHR17695">
    <property type="entry name" value="SMALL SUBUNIT PROCESSOME COMPONENT 20 HOMOLOG"/>
    <property type="match status" value="1"/>
</dbReference>
<gene>
    <name evidence="5" type="ORF">BDV98DRAFT_517061</name>
</gene>
<accession>A0A5C3Q401</accession>
<dbReference type="STRING" id="1884261.A0A5C3Q401"/>
<dbReference type="InterPro" id="IPR011430">
    <property type="entry name" value="UTP20_N"/>
</dbReference>
<evidence type="ECO:0000259" key="2">
    <source>
        <dbReference type="Pfam" id="PF07539"/>
    </source>
</evidence>
<dbReference type="Proteomes" id="UP000305067">
    <property type="component" value="Unassembled WGS sequence"/>
</dbReference>
<dbReference type="InterPro" id="IPR046523">
    <property type="entry name" value="UTP20_dom"/>
</dbReference>
<evidence type="ECO:0000313" key="6">
    <source>
        <dbReference type="Proteomes" id="UP000305067"/>
    </source>
</evidence>
<dbReference type="InterPro" id="IPR057525">
    <property type="entry name" value="UTP20_C"/>
</dbReference>
<feature type="compositionally biased region" description="Basic residues" evidence="1">
    <location>
        <begin position="1983"/>
        <end position="1993"/>
    </location>
</feature>
<feature type="domain" description="U3 small nucleolar RNA-associated protein 20 C-terminal" evidence="4">
    <location>
        <begin position="1736"/>
        <end position="1989"/>
    </location>
</feature>
<evidence type="ECO:0000259" key="4">
    <source>
        <dbReference type="Pfam" id="PF23099"/>
    </source>
</evidence>
<sequence length="1993" mass="222124">MPALDVLYSHLRDTVLSHQRPLRLNALKLLTLAAPSSGTSTHDVIKRCLAGEEVALDVQGVRERVLRIGRISVAIKDDDHLGLDCALRWLIAQLKVNLRPLWSPAAGALASVCHKPAAADATWRLLFSELATAAASLDAPTGSVQESGASSGKAFEDISEDVRSWRDPSAHKLRVAANKWDNIKSFQHYEQSQTSTERLDNRSYEHQLLSALCEFPNLAEKHNREFVPHFLALLESENKLSRSRLISYLTLLSKFSNPKALWSTQTLHDLYTSLLSHADRPTRTLALSCFLSYKPPQLAQHDKKLRALLDETRWRDELVSLLDEETEKEVNELDRPFLADVVIRLLFGLMVEHKGRSRGKDRRATVLATIGGFKDTELKTLVELMLTPFTHPKSETAMDVDDEAVAAGTSDKQRVGFLILLGDVMRSMGSKLLLYWPSLLQTAIDLTAGAHAKLAAHPSSSDAAAAEDEEVDADADPENEAEDNDQEAEDGTPAADGVSTRTTRHIRQLGLKRLSDFLKSPIESFDFRPFMAKAFPLFISPRLDAFPQENAAGPSTLLNLFWCISSRFQYTHFLVEYNDQTLPQIYRCLVVQGVKTETISRVFDIIERILAYSEEEEEIARSVVQPHVGVLLDCLTRLAEERKLDAGALNAVGQRQIVVLSRVAKYCTDETQCSALVSLLAPLLRKPHKVVPEKIKVNLLKTLADLLPGMPSLGVPGSESFAKVFDILCRLFQTLTMRSGRIALISAFHVLTAIEPSLVSVVGLLESLNSYSTKRMEEPDFIRRLDAYNEINETAYSTLTARQWLPLLYHVLHDIHDPTELAVRTNAAYTMRRLIDILASTEPPSDHHANFSRVLYPGLKSGLRSGHELVRAEILSVIAYAITNCTHMDSLKDMVPLLASGDEEAGFFTNIHHVQNHRRTRALRRLAEYCGEGRLRSGVLVDIFIPLISHYITSSGKVDHHLVNEAITTTGKIAGHLAWGAYYSLIQKYIKLSSQKRESERAYARTLVAILENFHFPMEEAVSTTAEDEGEDEDEEEEKALAVEQVVNSATPVKQISDAVTLRLIPSLLRHLQKYDADTEDITRIPIAVGVVQVVKHLPLADRQAQVNRLLTVMSQILRSKSQETRDLTRDTLGKIAILLGPGYLPDMIRELKIALTRGPQLHVLGYIVHALLVQVTSPEHSITPATLDSCANDVAYVSAEVIFGESGKDVQSEGFKTKMREVRTSSSKGLDSFAITAQHVTPSHISALLLPLKAILRQTEASKSVLLVEEVLRRIASGLNSNKHLTPSDLLVLCHTLITQNSKFLQEAPRAKAKGDKSDAIVQLKRNPIGDADHYAANSYRFVAFGLDLLHTAIRRNRFDFHDAAIISRLDAMVIAVGNTLYSNSTPVLTLGLKAAAGLVKCPLKTLDKSMPIFITQILEILKRAGSTEPEFVQVAFKSLATMLRDGPPVQVKEKDLIFLLELLSPDLEEPQRQSSVFTILRAIVSRKFVAVEIYDIMEKVSEIMVTSQSTAVQEMCRGVLLQFLLDYPQGKGRLRKQMSFFAQNLSYVYESGRRSVMELLSAVLSKFQPALIREYADMLFVALVMSLANEDSGKCKEMAAHLIKMLAGRLEPQQIKEFMSHLQTWSTQTAQPKLTWVSSQVYGLMIDSLEDKLEDYVPSLLANLGGALARSSQDVQTAEEGDENAMDVEFEWQVPYYTLVVYSKMLASIPSHVTSDSVPWSSVVTHLLYPHAWVRTAACRLLGTFFSSVPAHAPNPALPSSHPLSPLGMRSVAQKLCLQLQSPHLDEALGLQIVKNLFYLGKCFSFIAADDIPGDHDDDEEPNEEKGGEALRKQPLPWLFSKLSYQIRSAHVAKLNRKSNSANWTQQPMSILQIFAAMASFLDPLVLEKYLVHLLTPIYRITADETIRDQRMEELKVLAIEVQDLVQTKVGISKFTTVYSQIRQGAEDVRRERRVSQGIKATVDPAAAARRRTTKAVVKKESKKRKNRAFA</sequence>
<organism evidence="5 6">
    <name type="scientific">Pterulicium gracile</name>
    <dbReference type="NCBI Taxonomy" id="1884261"/>
    <lineage>
        <taxon>Eukaryota</taxon>
        <taxon>Fungi</taxon>
        <taxon>Dikarya</taxon>
        <taxon>Basidiomycota</taxon>
        <taxon>Agaricomycotina</taxon>
        <taxon>Agaricomycetes</taxon>
        <taxon>Agaricomycetidae</taxon>
        <taxon>Agaricales</taxon>
        <taxon>Pleurotineae</taxon>
        <taxon>Pterulaceae</taxon>
        <taxon>Pterulicium</taxon>
    </lineage>
</organism>
<feature type="compositionally biased region" description="Acidic residues" evidence="1">
    <location>
        <begin position="465"/>
        <end position="490"/>
    </location>
</feature>
<dbReference type="InterPro" id="IPR052575">
    <property type="entry name" value="SSU_processome_comp_20"/>
</dbReference>
<reference evidence="5 6" key="1">
    <citation type="journal article" date="2019" name="Nat. Ecol. Evol.">
        <title>Megaphylogeny resolves global patterns of mushroom evolution.</title>
        <authorList>
            <person name="Varga T."/>
            <person name="Krizsan K."/>
            <person name="Foldi C."/>
            <person name="Dima B."/>
            <person name="Sanchez-Garcia M."/>
            <person name="Sanchez-Ramirez S."/>
            <person name="Szollosi G.J."/>
            <person name="Szarkandi J.G."/>
            <person name="Papp V."/>
            <person name="Albert L."/>
            <person name="Andreopoulos W."/>
            <person name="Angelini C."/>
            <person name="Antonin V."/>
            <person name="Barry K.W."/>
            <person name="Bougher N.L."/>
            <person name="Buchanan P."/>
            <person name="Buyck B."/>
            <person name="Bense V."/>
            <person name="Catcheside P."/>
            <person name="Chovatia M."/>
            <person name="Cooper J."/>
            <person name="Damon W."/>
            <person name="Desjardin D."/>
            <person name="Finy P."/>
            <person name="Geml J."/>
            <person name="Haridas S."/>
            <person name="Hughes K."/>
            <person name="Justo A."/>
            <person name="Karasinski D."/>
            <person name="Kautmanova I."/>
            <person name="Kiss B."/>
            <person name="Kocsube S."/>
            <person name="Kotiranta H."/>
            <person name="LaButti K.M."/>
            <person name="Lechner B.E."/>
            <person name="Liimatainen K."/>
            <person name="Lipzen A."/>
            <person name="Lukacs Z."/>
            <person name="Mihaltcheva S."/>
            <person name="Morgado L.N."/>
            <person name="Niskanen T."/>
            <person name="Noordeloos M.E."/>
            <person name="Ohm R.A."/>
            <person name="Ortiz-Santana B."/>
            <person name="Ovrebo C."/>
            <person name="Racz N."/>
            <person name="Riley R."/>
            <person name="Savchenko A."/>
            <person name="Shiryaev A."/>
            <person name="Soop K."/>
            <person name="Spirin V."/>
            <person name="Szebenyi C."/>
            <person name="Tomsovsky M."/>
            <person name="Tulloss R.E."/>
            <person name="Uehling J."/>
            <person name="Grigoriev I.V."/>
            <person name="Vagvolgyi C."/>
            <person name="Papp T."/>
            <person name="Martin F.M."/>
            <person name="Miettinen O."/>
            <person name="Hibbett D.S."/>
            <person name="Nagy L.G."/>
        </authorList>
    </citation>
    <scope>NUCLEOTIDE SEQUENCE [LARGE SCALE GENOMIC DNA]</scope>
    <source>
        <strain evidence="5 6">CBS 309.79</strain>
    </source>
</reference>
<dbReference type="EMBL" id="ML178875">
    <property type="protein sequence ID" value="TFK95759.1"/>
    <property type="molecule type" value="Genomic_DNA"/>
</dbReference>
<dbReference type="SUPFAM" id="SSF48371">
    <property type="entry name" value="ARM repeat"/>
    <property type="match status" value="2"/>
</dbReference>
<keyword evidence="6" id="KW-1185">Reference proteome</keyword>
<feature type="region of interest" description="Disordered" evidence="1">
    <location>
        <begin position="458"/>
        <end position="503"/>
    </location>
</feature>